<organism evidence="10 11">
    <name type="scientific">Victivallis lenta</name>
    <dbReference type="NCBI Taxonomy" id="2606640"/>
    <lineage>
        <taxon>Bacteria</taxon>
        <taxon>Pseudomonadati</taxon>
        <taxon>Lentisphaerota</taxon>
        <taxon>Lentisphaeria</taxon>
        <taxon>Victivallales</taxon>
        <taxon>Victivallaceae</taxon>
        <taxon>Victivallis</taxon>
    </lineage>
</organism>
<keyword evidence="2" id="KW-0963">Cytoplasm</keyword>
<evidence type="ECO:0000259" key="9">
    <source>
        <dbReference type="SMART" id="SM00359"/>
    </source>
</evidence>
<dbReference type="PANTHER" id="PTHR42873">
    <property type="entry name" value="RIBOSOMAL RNA LARGE SUBUNIT METHYLTRANSFERASE"/>
    <property type="match status" value="1"/>
</dbReference>
<keyword evidence="11" id="KW-1185">Reference proteome</keyword>
<dbReference type="SMART" id="SM00359">
    <property type="entry name" value="PUA"/>
    <property type="match status" value="1"/>
</dbReference>
<dbReference type="InterPro" id="IPR036974">
    <property type="entry name" value="PUA_sf"/>
</dbReference>
<evidence type="ECO:0000256" key="6">
    <source>
        <dbReference type="ARBA" id="ARBA00022691"/>
    </source>
</evidence>
<dbReference type="Pfam" id="PF10672">
    <property type="entry name" value="Methyltrans_SAM"/>
    <property type="match status" value="1"/>
</dbReference>
<keyword evidence="5 10" id="KW-0808">Transferase</keyword>
<dbReference type="RefSeq" id="WP_154420694.1">
    <property type="nucleotide sequence ID" value="NZ_VUNS01000039.1"/>
</dbReference>
<reference evidence="10 11" key="1">
    <citation type="submission" date="2019-08" db="EMBL/GenBank/DDBJ databases">
        <title>In-depth cultivation of the pig gut microbiome towards novel bacterial diversity and tailored functional studies.</title>
        <authorList>
            <person name="Wylensek D."/>
            <person name="Hitch T.C.A."/>
            <person name="Clavel T."/>
        </authorList>
    </citation>
    <scope>NUCLEOTIDE SEQUENCE [LARGE SCALE GENOMIC DNA]</scope>
    <source>
        <strain evidence="10 11">BBE-744-WT-12</strain>
    </source>
</reference>
<keyword evidence="7" id="KW-0694">RNA-binding</keyword>
<dbReference type="SUPFAM" id="SSF88697">
    <property type="entry name" value="PUA domain-like"/>
    <property type="match status" value="1"/>
</dbReference>
<feature type="domain" description="PUA" evidence="9">
    <location>
        <begin position="3"/>
        <end position="88"/>
    </location>
</feature>
<evidence type="ECO:0000313" key="11">
    <source>
        <dbReference type="Proteomes" id="UP000435649"/>
    </source>
</evidence>
<dbReference type="GO" id="GO:0006364">
    <property type="term" value="P:rRNA processing"/>
    <property type="evidence" value="ECO:0007669"/>
    <property type="project" value="UniProtKB-KW"/>
</dbReference>
<dbReference type="PANTHER" id="PTHR42873:SF1">
    <property type="entry name" value="S-ADENOSYLMETHIONINE-DEPENDENT METHYLTRANSFERASE DOMAIN-CONTAINING PROTEIN"/>
    <property type="match status" value="1"/>
</dbReference>
<dbReference type="InterPro" id="IPR029063">
    <property type="entry name" value="SAM-dependent_MTases_sf"/>
</dbReference>
<dbReference type="GO" id="GO:0032259">
    <property type="term" value="P:methylation"/>
    <property type="evidence" value="ECO:0007669"/>
    <property type="project" value="UniProtKB-KW"/>
</dbReference>
<gene>
    <name evidence="10" type="ORF">FYJ85_21055</name>
</gene>
<evidence type="ECO:0000313" key="10">
    <source>
        <dbReference type="EMBL" id="MST99520.1"/>
    </source>
</evidence>
<keyword evidence="6" id="KW-0949">S-adenosyl-L-methionine</keyword>
<dbReference type="Gene3D" id="3.40.50.150">
    <property type="entry name" value="Vaccinia Virus protein VP39"/>
    <property type="match status" value="1"/>
</dbReference>
<evidence type="ECO:0000256" key="4">
    <source>
        <dbReference type="ARBA" id="ARBA00022603"/>
    </source>
</evidence>
<sequence>MPLELILKEGREKSLLRRHPWVFSGAVAEINGEPVKGADVVIGDSKHHFLALASLSPESRLTARVWTFQEDEAVDQAFFDRRFQKAFKLRKAAFGALPDAFRLINAESDGLPGVIVDIYGDYAVCQLSSAGADFHRAEIANAALHYAKGVYERSDVDSRIKEGLEPSCGPLAGEELPATIEFTENGVRYSMNPRTGHKTGFYLDQRLSRLAVMNAAKDAENVLNCFCYTGGFGLAAVRGGGTQTICSKKCTPDALVAIPKGMEIVESPNGKVSCRKKQQSAILRQERDLLEKWIPKLSKQAFVKIEVKPKELIVHGTETARYKSLPIGIPLEGALKLLEKFVVYEPFFKFELDDSDARLFSVSRMCYMTIDGEWMYLESGSLEALAKKYLPHVGKESFFELE</sequence>
<dbReference type="CDD" id="cd21153">
    <property type="entry name" value="PUA_RlmI"/>
    <property type="match status" value="1"/>
</dbReference>
<evidence type="ECO:0000256" key="2">
    <source>
        <dbReference type="ARBA" id="ARBA00022490"/>
    </source>
</evidence>
<dbReference type="Gene3D" id="2.30.130.10">
    <property type="entry name" value="PUA domain"/>
    <property type="match status" value="1"/>
</dbReference>
<evidence type="ECO:0000256" key="7">
    <source>
        <dbReference type="ARBA" id="ARBA00022884"/>
    </source>
</evidence>
<dbReference type="InterPro" id="IPR015947">
    <property type="entry name" value="PUA-like_sf"/>
</dbReference>
<dbReference type="Proteomes" id="UP000435649">
    <property type="component" value="Unassembled WGS sequence"/>
</dbReference>
<accession>A0A844G6J2</accession>
<dbReference type="GO" id="GO:0008168">
    <property type="term" value="F:methyltransferase activity"/>
    <property type="evidence" value="ECO:0007669"/>
    <property type="project" value="UniProtKB-KW"/>
</dbReference>
<dbReference type="CDD" id="cd11572">
    <property type="entry name" value="RlmI_M_like"/>
    <property type="match status" value="1"/>
</dbReference>
<comment type="similarity">
    <text evidence="8">Belongs to the methyltransferase superfamily. RlmI family.</text>
</comment>
<comment type="subcellular location">
    <subcellularLocation>
        <location evidence="1">Cytoplasm</location>
    </subcellularLocation>
</comment>
<evidence type="ECO:0000256" key="3">
    <source>
        <dbReference type="ARBA" id="ARBA00022552"/>
    </source>
</evidence>
<dbReference type="Gene3D" id="3.30.750.80">
    <property type="entry name" value="RNA methyltransferase domain (HRMD) like"/>
    <property type="match status" value="1"/>
</dbReference>
<dbReference type="Pfam" id="PF17785">
    <property type="entry name" value="PUA_3"/>
    <property type="match status" value="1"/>
</dbReference>
<dbReference type="AlphaFoldDB" id="A0A844G6J2"/>
<protein>
    <submittedName>
        <fullName evidence="10">23S rRNA (Cytosine(1962)-C(5))-methyltransferase RlmI</fullName>
    </submittedName>
</protein>
<evidence type="ECO:0000256" key="1">
    <source>
        <dbReference type="ARBA" id="ARBA00004496"/>
    </source>
</evidence>
<dbReference type="GO" id="GO:0003723">
    <property type="term" value="F:RNA binding"/>
    <property type="evidence" value="ECO:0007669"/>
    <property type="project" value="UniProtKB-KW"/>
</dbReference>
<dbReference type="InterPro" id="IPR019614">
    <property type="entry name" value="SAM-dep_methyl-trfase"/>
</dbReference>
<evidence type="ECO:0000256" key="5">
    <source>
        <dbReference type="ARBA" id="ARBA00022679"/>
    </source>
</evidence>
<dbReference type="SUPFAM" id="SSF53335">
    <property type="entry name" value="S-adenosyl-L-methionine-dependent methyltransferases"/>
    <property type="match status" value="1"/>
</dbReference>
<dbReference type="InterPro" id="IPR002478">
    <property type="entry name" value="PUA"/>
</dbReference>
<dbReference type="EMBL" id="VUNS01000039">
    <property type="protein sequence ID" value="MST99520.1"/>
    <property type="molecule type" value="Genomic_DNA"/>
</dbReference>
<keyword evidence="4 10" id="KW-0489">Methyltransferase</keyword>
<evidence type="ECO:0000256" key="8">
    <source>
        <dbReference type="ARBA" id="ARBA00038091"/>
    </source>
</evidence>
<comment type="caution">
    <text evidence="10">The sequence shown here is derived from an EMBL/GenBank/DDBJ whole genome shotgun (WGS) entry which is preliminary data.</text>
</comment>
<name>A0A844G6J2_9BACT</name>
<dbReference type="InterPro" id="IPR041532">
    <property type="entry name" value="RlmI-like_PUA"/>
</dbReference>
<keyword evidence="3" id="KW-0698">rRNA processing</keyword>
<dbReference type="GO" id="GO:0005737">
    <property type="term" value="C:cytoplasm"/>
    <property type="evidence" value="ECO:0007669"/>
    <property type="project" value="UniProtKB-SubCell"/>
</dbReference>
<proteinExistence type="inferred from homology"/>
<dbReference type="PROSITE" id="PS50890">
    <property type="entry name" value="PUA"/>
    <property type="match status" value="1"/>
</dbReference>